<keyword evidence="1" id="KW-0862">Zinc</keyword>
<sequence length="721" mass="83957">MSFVKFKAEIRRIFGISNEDKVAVRLIQHIRQHTSASDYAAKFQEYAQITDWDDSALMTIYRRGLKENVKDELMRSGMKIEDLDDLIRASIEIDDNLYERAMERRHDIAPRGKSGYVPYRSNNNTNKGRNFNRRNQYQDPYGPMPMELDVTEGRRSQGRKQFKGKSQMTCYACNQKGHIARDCRSKNKVPRRQFNMTQRRSEGKEPERNEPIETKELDTHKTLSWTACYDNACLVHYDAKMGSAWFPHAPRKGRGGYNEINVITKKDDLEEGKIEEEDVESDPEEDDDEEESSDEESSNEDEPTHMCDGREGIETLHAYVPSCFTKMFNIMMKHREEAFPSINGQRFLHPHNFDNMLDQIRNAFWEHRLVVVDYDFKAFIVERPPLGSTFAPAGYIIPTGERVNKSTDLRGQTGHEARVSEGSHVPSDIPEQYSKWKRLFQEEENANALPRHQPWDHEIRLELGKQPTFRPIYALSEKELKTLREYLDENLARGFIRKSESPAGYLILFAPKKDGSLRLCVNYRKINDITVKNRYPLPNIEELQDRLSKAKWFSKIDLKGAYNLIRIKEGEEWKTAFRTRYGHYEYLVMPFGLTNAPATCQMMINDTLREYLDITVVAYLDDILIYTDGKPGTTQRRLKANPKKCEFHVKETEFLGFIIRVDGIRIDPAKITSIKEWPTPKNLKEVQSFLGLANYNRKFILGYSQTALPLVELTKQDTPFI</sequence>
<dbReference type="InterPro" id="IPR043502">
    <property type="entry name" value="DNA/RNA_pol_sf"/>
</dbReference>
<dbReference type="Proteomes" id="UP000716446">
    <property type="component" value="Unassembled WGS sequence"/>
</dbReference>
<evidence type="ECO:0000256" key="1">
    <source>
        <dbReference type="PROSITE-ProRule" id="PRU00047"/>
    </source>
</evidence>
<dbReference type="InterPro" id="IPR000477">
    <property type="entry name" value="RT_dom"/>
</dbReference>
<dbReference type="AlphaFoldDB" id="A0A9N8P5D5"/>
<comment type="caution">
    <text evidence="5">The sequence shown here is derived from an EMBL/GenBank/DDBJ whole genome shotgun (WGS) entry which is preliminary data.</text>
</comment>
<evidence type="ECO:0000313" key="5">
    <source>
        <dbReference type="EMBL" id="CAD0083047.1"/>
    </source>
</evidence>
<dbReference type="CDD" id="cd01647">
    <property type="entry name" value="RT_LTR"/>
    <property type="match status" value="1"/>
</dbReference>
<feature type="region of interest" description="Disordered" evidence="2">
    <location>
        <begin position="410"/>
        <end position="429"/>
    </location>
</feature>
<evidence type="ECO:0000259" key="3">
    <source>
        <dbReference type="PROSITE" id="PS50158"/>
    </source>
</evidence>
<dbReference type="Gene3D" id="4.10.60.10">
    <property type="entry name" value="Zinc finger, CCHC-type"/>
    <property type="match status" value="1"/>
</dbReference>
<proteinExistence type="predicted"/>
<gene>
    <name evidence="5" type="ORF">AWRI4619_LOCUS1614</name>
</gene>
<dbReference type="PANTHER" id="PTHR24559:SF444">
    <property type="entry name" value="REVERSE TRANSCRIPTASE DOMAIN-CONTAINING PROTEIN"/>
    <property type="match status" value="1"/>
</dbReference>
<keyword evidence="6" id="KW-1185">Reference proteome</keyword>
<dbReference type="SUPFAM" id="SSF57756">
    <property type="entry name" value="Retrovirus zinc finger-like domains"/>
    <property type="match status" value="1"/>
</dbReference>
<organism evidence="5 6">
    <name type="scientific">Aureobasidium vineae</name>
    <dbReference type="NCBI Taxonomy" id="2773715"/>
    <lineage>
        <taxon>Eukaryota</taxon>
        <taxon>Fungi</taxon>
        <taxon>Dikarya</taxon>
        <taxon>Ascomycota</taxon>
        <taxon>Pezizomycotina</taxon>
        <taxon>Dothideomycetes</taxon>
        <taxon>Dothideomycetidae</taxon>
        <taxon>Dothideales</taxon>
        <taxon>Saccotheciaceae</taxon>
        <taxon>Aureobasidium</taxon>
    </lineage>
</organism>
<feature type="region of interest" description="Disordered" evidence="2">
    <location>
        <begin position="183"/>
        <end position="215"/>
    </location>
</feature>
<dbReference type="Pfam" id="PF03732">
    <property type="entry name" value="Retrotrans_gag"/>
    <property type="match status" value="1"/>
</dbReference>
<accession>A0A9N8P5D5</accession>
<evidence type="ECO:0000313" key="6">
    <source>
        <dbReference type="Proteomes" id="UP000716446"/>
    </source>
</evidence>
<feature type="compositionally biased region" description="Low complexity" evidence="2">
    <location>
        <begin position="120"/>
        <end position="135"/>
    </location>
</feature>
<dbReference type="EMBL" id="CAIJEN010000002">
    <property type="protein sequence ID" value="CAD0083047.1"/>
    <property type="molecule type" value="Genomic_DNA"/>
</dbReference>
<dbReference type="InterPro" id="IPR043128">
    <property type="entry name" value="Rev_trsase/Diguanyl_cyclase"/>
</dbReference>
<feature type="compositionally biased region" description="Basic and acidic residues" evidence="2">
    <location>
        <begin position="410"/>
        <end position="421"/>
    </location>
</feature>
<dbReference type="InterPro" id="IPR036875">
    <property type="entry name" value="Znf_CCHC_sf"/>
</dbReference>
<dbReference type="InterPro" id="IPR001878">
    <property type="entry name" value="Znf_CCHC"/>
</dbReference>
<evidence type="ECO:0000259" key="4">
    <source>
        <dbReference type="PROSITE" id="PS50878"/>
    </source>
</evidence>
<dbReference type="Gene3D" id="3.30.70.270">
    <property type="match status" value="2"/>
</dbReference>
<feature type="compositionally biased region" description="Acidic residues" evidence="2">
    <location>
        <begin position="273"/>
        <end position="301"/>
    </location>
</feature>
<protein>
    <submittedName>
        <fullName evidence="5">Uncharacterized protein</fullName>
    </submittedName>
</protein>
<dbReference type="Pfam" id="PF00078">
    <property type="entry name" value="RVT_1"/>
    <property type="match status" value="1"/>
</dbReference>
<keyword evidence="1" id="KW-0863">Zinc-finger</keyword>
<feature type="region of interest" description="Disordered" evidence="2">
    <location>
        <begin position="267"/>
        <end position="308"/>
    </location>
</feature>
<dbReference type="SUPFAM" id="SSF56672">
    <property type="entry name" value="DNA/RNA polymerases"/>
    <property type="match status" value="1"/>
</dbReference>
<feature type="region of interest" description="Disordered" evidence="2">
    <location>
        <begin position="111"/>
        <end position="166"/>
    </location>
</feature>
<dbReference type="PROSITE" id="PS50158">
    <property type="entry name" value="ZF_CCHC"/>
    <property type="match status" value="1"/>
</dbReference>
<dbReference type="PROSITE" id="PS50878">
    <property type="entry name" value="RT_POL"/>
    <property type="match status" value="1"/>
</dbReference>
<dbReference type="Gene3D" id="3.10.10.10">
    <property type="entry name" value="HIV Type 1 Reverse Transcriptase, subunit A, domain 1"/>
    <property type="match status" value="1"/>
</dbReference>
<dbReference type="PANTHER" id="PTHR24559">
    <property type="entry name" value="TRANSPOSON TY3-I GAG-POL POLYPROTEIN"/>
    <property type="match status" value="1"/>
</dbReference>
<evidence type="ECO:0000256" key="2">
    <source>
        <dbReference type="SAM" id="MobiDB-lite"/>
    </source>
</evidence>
<feature type="domain" description="CCHC-type" evidence="3">
    <location>
        <begin position="170"/>
        <end position="185"/>
    </location>
</feature>
<name>A0A9N8P5D5_9PEZI</name>
<keyword evidence="1" id="KW-0479">Metal-binding</keyword>
<dbReference type="SMART" id="SM00343">
    <property type="entry name" value="ZnF_C2HC"/>
    <property type="match status" value="1"/>
</dbReference>
<feature type="domain" description="Reverse transcriptase" evidence="4">
    <location>
        <begin position="491"/>
        <end position="694"/>
    </location>
</feature>
<dbReference type="InterPro" id="IPR005162">
    <property type="entry name" value="Retrotrans_gag_dom"/>
</dbReference>
<feature type="compositionally biased region" description="Basic and acidic residues" evidence="2">
    <location>
        <begin position="199"/>
        <end position="215"/>
    </location>
</feature>
<dbReference type="GO" id="GO:0008270">
    <property type="term" value="F:zinc ion binding"/>
    <property type="evidence" value="ECO:0007669"/>
    <property type="project" value="UniProtKB-KW"/>
</dbReference>
<dbReference type="GO" id="GO:0003676">
    <property type="term" value="F:nucleic acid binding"/>
    <property type="evidence" value="ECO:0007669"/>
    <property type="project" value="InterPro"/>
</dbReference>
<dbReference type="InterPro" id="IPR053134">
    <property type="entry name" value="RNA-dir_DNA_polymerase"/>
</dbReference>
<dbReference type="Pfam" id="PF00098">
    <property type="entry name" value="zf-CCHC"/>
    <property type="match status" value="1"/>
</dbReference>
<reference evidence="5" key="1">
    <citation type="submission" date="2020-06" db="EMBL/GenBank/DDBJ databases">
        <authorList>
            <person name="Onetto C."/>
        </authorList>
    </citation>
    <scope>NUCLEOTIDE SEQUENCE</scope>
</reference>